<dbReference type="STRING" id="311334.SAMN05421846_10875"/>
<protein>
    <submittedName>
        <fullName evidence="1">Uncharacterized protein</fullName>
    </submittedName>
</protein>
<keyword evidence="2" id="KW-1185">Reference proteome</keyword>
<dbReference type="EMBL" id="FNDW01000008">
    <property type="protein sequence ID" value="SDI47303.1"/>
    <property type="molecule type" value="Genomic_DNA"/>
</dbReference>
<sequence>MIYAELYYLWLVNIMQNYKEIQYLLTELGHPITDIYVRPGPGFNWHPIAYMLSTHSCVYPPFKVLRFSLESFFRFFIIINNCL</sequence>
<reference evidence="2" key="1">
    <citation type="submission" date="2016-10" db="EMBL/GenBank/DDBJ databases">
        <authorList>
            <person name="Varghese N."/>
            <person name="Submissions S."/>
        </authorList>
    </citation>
    <scope>NUCLEOTIDE SEQUENCE [LARGE SCALE GENOMIC DNA]</scope>
    <source>
        <strain evidence="2">DSM 17071</strain>
    </source>
</reference>
<evidence type="ECO:0000313" key="2">
    <source>
        <dbReference type="Proteomes" id="UP000198869"/>
    </source>
</evidence>
<proteinExistence type="predicted"/>
<name>A0A1G8KVB0_9FLAO</name>
<evidence type="ECO:0000313" key="1">
    <source>
        <dbReference type="EMBL" id="SDI47303.1"/>
    </source>
</evidence>
<accession>A0A1G8KVB0</accession>
<dbReference type="AlphaFoldDB" id="A0A1G8KVB0"/>
<dbReference type="Proteomes" id="UP000198869">
    <property type="component" value="Unassembled WGS sequence"/>
</dbReference>
<gene>
    <name evidence="1" type="ORF">SAMN05421846_10875</name>
</gene>
<organism evidence="1 2">
    <name type="scientific">Chryseobacterium taeanense</name>
    <dbReference type="NCBI Taxonomy" id="311334"/>
    <lineage>
        <taxon>Bacteria</taxon>
        <taxon>Pseudomonadati</taxon>
        <taxon>Bacteroidota</taxon>
        <taxon>Flavobacteriia</taxon>
        <taxon>Flavobacteriales</taxon>
        <taxon>Weeksellaceae</taxon>
        <taxon>Chryseobacterium group</taxon>
        <taxon>Chryseobacterium</taxon>
    </lineage>
</organism>